<accession>A0A444CCU2</accession>
<dbReference type="AlphaFoldDB" id="A0A444CCU2"/>
<evidence type="ECO:0000256" key="1">
    <source>
        <dbReference type="SAM" id="MobiDB-lite"/>
    </source>
</evidence>
<sequence length="91" mass="9666">MRPARRGGSCLQHDAHKRGQLQGTRKGLLLAASPAASRGGAASRWGGHHLAGRLPTGKGSRRLCWARAATTVQKGKEGLGHPLEKRMTLPL</sequence>
<evidence type="ECO:0000313" key="2">
    <source>
        <dbReference type="EMBL" id="RZR72948.1"/>
    </source>
</evidence>
<feature type="compositionally biased region" description="Low complexity" evidence="1">
    <location>
        <begin position="27"/>
        <end position="44"/>
    </location>
</feature>
<dbReference type="EMBL" id="KV875790">
    <property type="protein sequence ID" value="RZR72948.1"/>
    <property type="molecule type" value="Genomic_DNA"/>
</dbReference>
<dbReference type="Proteomes" id="UP000290560">
    <property type="component" value="Unassembled WGS sequence"/>
</dbReference>
<organism evidence="2">
    <name type="scientific">Ensete ventricosum</name>
    <name type="common">Abyssinian banana</name>
    <name type="synonym">Musa ensete</name>
    <dbReference type="NCBI Taxonomy" id="4639"/>
    <lineage>
        <taxon>Eukaryota</taxon>
        <taxon>Viridiplantae</taxon>
        <taxon>Streptophyta</taxon>
        <taxon>Embryophyta</taxon>
        <taxon>Tracheophyta</taxon>
        <taxon>Spermatophyta</taxon>
        <taxon>Magnoliopsida</taxon>
        <taxon>Liliopsida</taxon>
        <taxon>Zingiberales</taxon>
        <taxon>Musaceae</taxon>
        <taxon>Ensete</taxon>
    </lineage>
</organism>
<reference evidence="2" key="1">
    <citation type="journal article" date="2018" name="Data Brief">
        <title>Genome sequence data from 17 accessions of Ensete ventricosum, a staple food crop for millions in Ethiopia.</title>
        <authorList>
            <person name="Yemataw Z."/>
            <person name="Muzemil S."/>
            <person name="Ambachew D."/>
            <person name="Tripathi L."/>
            <person name="Tesfaye K."/>
            <person name="Chala A."/>
            <person name="Farbos A."/>
            <person name="O'Neill P."/>
            <person name="Moore K."/>
            <person name="Grant M."/>
            <person name="Studholme D.J."/>
        </authorList>
    </citation>
    <scope>NUCLEOTIDE SEQUENCE [LARGE SCALE GENOMIC DNA]</scope>
    <source>
        <tissue evidence="2">Leaf</tissue>
    </source>
</reference>
<proteinExistence type="predicted"/>
<name>A0A444CCU2_ENSVE</name>
<gene>
    <name evidence="2" type="ORF">BHM03_00018744</name>
</gene>
<protein>
    <submittedName>
        <fullName evidence="2">Uncharacterized protein</fullName>
    </submittedName>
</protein>
<feature type="region of interest" description="Disordered" evidence="1">
    <location>
        <begin position="1"/>
        <end position="58"/>
    </location>
</feature>